<accession>A0A812PGG6</accession>
<evidence type="ECO:0000313" key="1">
    <source>
        <dbReference type="EMBL" id="CAE7349325.1"/>
    </source>
</evidence>
<protein>
    <submittedName>
        <fullName evidence="1">Uncharacterized protein</fullName>
    </submittedName>
</protein>
<comment type="caution">
    <text evidence="1">The sequence shown here is derived from an EMBL/GenBank/DDBJ whole genome shotgun (WGS) entry which is preliminary data.</text>
</comment>
<gene>
    <name evidence="1" type="ORF">SNAT2548_LOCUS18365</name>
</gene>
<dbReference type="AlphaFoldDB" id="A0A812PGG6"/>
<dbReference type="EMBL" id="CAJNDS010002143">
    <property type="protein sequence ID" value="CAE7349325.1"/>
    <property type="molecule type" value="Genomic_DNA"/>
</dbReference>
<evidence type="ECO:0000313" key="2">
    <source>
        <dbReference type="Proteomes" id="UP000604046"/>
    </source>
</evidence>
<organism evidence="1 2">
    <name type="scientific">Symbiodinium natans</name>
    <dbReference type="NCBI Taxonomy" id="878477"/>
    <lineage>
        <taxon>Eukaryota</taxon>
        <taxon>Sar</taxon>
        <taxon>Alveolata</taxon>
        <taxon>Dinophyceae</taxon>
        <taxon>Suessiales</taxon>
        <taxon>Symbiodiniaceae</taxon>
        <taxon>Symbiodinium</taxon>
    </lineage>
</organism>
<reference evidence="1" key="1">
    <citation type="submission" date="2021-02" db="EMBL/GenBank/DDBJ databases">
        <authorList>
            <person name="Dougan E. K."/>
            <person name="Rhodes N."/>
            <person name="Thang M."/>
            <person name="Chan C."/>
        </authorList>
    </citation>
    <scope>NUCLEOTIDE SEQUENCE</scope>
</reference>
<keyword evidence="2" id="KW-1185">Reference proteome</keyword>
<dbReference type="Proteomes" id="UP000604046">
    <property type="component" value="Unassembled WGS sequence"/>
</dbReference>
<name>A0A812PGG6_9DINO</name>
<sequence>MEISVRAGGYDADRPRDPIVPCLSTDCVSLLLLFDCFAWASFLLAGLLPRGSACAWPRKHVVFKPRGGRWICQIACFCSRLLVLCMLIQDYASSDELRKELQHQALLR</sequence>
<proteinExistence type="predicted"/>